<keyword evidence="1" id="KW-1133">Transmembrane helix</keyword>
<name>A0A0M2JWI4_9MYCO</name>
<dbReference type="EMBL" id="LAUZ02000111">
    <property type="protein sequence ID" value="KKE99266.1"/>
    <property type="molecule type" value="Genomic_DNA"/>
</dbReference>
<gene>
    <name evidence="2" type="ORF">WN67_24855</name>
</gene>
<organism evidence="2 3">
    <name type="scientific">Mycolicibacterium obuense</name>
    <dbReference type="NCBI Taxonomy" id="1807"/>
    <lineage>
        <taxon>Bacteria</taxon>
        <taxon>Bacillati</taxon>
        <taxon>Actinomycetota</taxon>
        <taxon>Actinomycetes</taxon>
        <taxon>Mycobacteriales</taxon>
        <taxon>Mycobacteriaceae</taxon>
        <taxon>Mycolicibacterium</taxon>
    </lineage>
</organism>
<dbReference type="OrthoDB" id="4338080at2"/>
<protein>
    <submittedName>
        <fullName evidence="2">Uncharacterized protein</fullName>
    </submittedName>
</protein>
<evidence type="ECO:0000313" key="2">
    <source>
        <dbReference type="EMBL" id="KKE99266.1"/>
    </source>
</evidence>
<dbReference type="RefSeq" id="WP_046365735.1">
    <property type="nucleotide sequence ID" value="NZ_CALTXN010000008.1"/>
</dbReference>
<proteinExistence type="predicted"/>
<evidence type="ECO:0000313" key="3">
    <source>
        <dbReference type="Proteomes" id="UP000034150"/>
    </source>
</evidence>
<sequence length="229" mass="25007">MTDDAALVWAVVGGVGGALGAVAAIVALIYAHKANKKADASNTIAGASKNLAVEANDLSRESNAIAVTARELAAEANSYSHRAEAREVEHHDVRWDDGWLARNRGIYAVIKRGDDPAHNVRVTVEFDGQEQTDSVDLMEEEGGQIRFQFRSAAAAYAAELEKYQAHQAAVERHNSADRRLPFGTGLSPQITSPFYPEYHSANVRVTWTTALGTPKTWEQEHRLMTFGFS</sequence>
<feature type="transmembrane region" description="Helical" evidence="1">
    <location>
        <begin position="6"/>
        <end position="31"/>
    </location>
</feature>
<accession>A0A0M2JWI4</accession>
<dbReference type="AlphaFoldDB" id="A0A0M2JWI4"/>
<dbReference type="PATRIC" id="fig|1807.13.peg.5585"/>
<reference evidence="2 3" key="1">
    <citation type="journal article" date="2015" name="Genome Announc.">
        <title>Draft Genome Sequence of Mycobacterium obuense Strain UC1, Isolated from Patient Sputum.</title>
        <authorList>
            <person name="Greninger A.L."/>
            <person name="Cunningham G."/>
            <person name="Hsu E.D."/>
            <person name="Yu J.M."/>
            <person name="Chiu C.Y."/>
            <person name="Miller S."/>
        </authorList>
    </citation>
    <scope>NUCLEOTIDE SEQUENCE [LARGE SCALE GENOMIC DNA]</scope>
    <source>
        <strain evidence="2 3">UC1</strain>
    </source>
</reference>
<evidence type="ECO:0000256" key="1">
    <source>
        <dbReference type="SAM" id="Phobius"/>
    </source>
</evidence>
<keyword evidence="1" id="KW-0812">Transmembrane</keyword>
<comment type="caution">
    <text evidence="2">The sequence shown here is derived from an EMBL/GenBank/DDBJ whole genome shotgun (WGS) entry which is preliminary data.</text>
</comment>
<keyword evidence="3" id="KW-1185">Reference proteome</keyword>
<keyword evidence="1" id="KW-0472">Membrane</keyword>
<dbReference type="Proteomes" id="UP000034150">
    <property type="component" value="Unassembled WGS sequence"/>
</dbReference>